<evidence type="ECO:0000313" key="2">
    <source>
        <dbReference type="Proteomes" id="UP001633002"/>
    </source>
</evidence>
<sequence length="92" mass="9686">MRSHASKRRVQCTFGFTSAVDLGQPGAIDRGLSGLQYMVEELEIPLALSVGPGFTHRLLEELSLALIGGGYIGYSVLDCGFGDGSIGYSAFG</sequence>
<name>A0ABD3GK96_9MARC</name>
<dbReference type="Proteomes" id="UP001633002">
    <property type="component" value="Unassembled WGS sequence"/>
</dbReference>
<evidence type="ECO:0000313" key="1">
    <source>
        <dbReference type="EMBL" id="KAL3677614.1"/>
    </source>
</evidence>
<protein>
    <submittedName>
        <fullName evidence="1">Uncharacterized protein</fullName>
    </submittedName>
</protein>
<proteinExistence type="predicted"/>
<reference evidence="1 2" key="1">
    <citation type="submission" date="2024-09" db="EMBL/GenBank/DDBJ databases">
        <title>Chromosome-scale assembly of Riccia sorocarpa.</title>
        <authorList>
            <person name="Paukszto L."/>
        </authorList>
    </citation>
    <scope>NUCLEOTIDE SEQUENCE [LARGE SCALE GENOMIC DNA]</scope>
    <source>
        <strain evidence="1">LP-2024</strain>
        <tissue evidence="1">Aerial parts of the thallus</tissue>
    </source>
</reference>
<gene>
    <name evidence="1" type="ORF">R1sor_027562</name>
</gene>
<dbReference type="EMBL" id="JBJQOH010000008">
    <property type="protein sequence ID" value="KAL3677614.1"/>
    <property type="molecule type" value="Genomic_DNA"/>
</dbReference>
<accession>A0ABD3GK96</accession>
<comment type="caution">
    <text evidence="1">The sequence shown here is derived from an EMBL/GenBank/DDBJ whole genome shotgun (WGS) entry which is preliminary data.</text>
</comment>
<dbReference type="AlphaFoldDB" id="A0ABD3GK96"/>
<organism evidence="1 2">
    <name type="scientific">Riccia sorocarpa</name>
    <dbReference type="NCBI Taxonomy" id="122646"/>
    <lineage>
        <taxon>Eukaryota</taxon>
        <taxon>Viridiplantae</taxon>
        <taxon>Streptophyta</taxon>
        <taxon>Embryophyta</taxon>
        <taxon>Marchantiophyta</taxon>
        <taxon>Marchantiopsida</taxon>
        <taxon>Marchantiidae</taxon>
        <taxon>Marchantiales</taxon>
        <taxon>Ricciaceae</taxon>
        <taxon>Riccia</taxon>
    </lineage>
</organism>
<keyword evidence="2" id="KW-1185">Reference proteome</keyword>